<dbReference type="Ensembl" id="ENSCPBT00000010710.1">
    <property type="protein sequence ID" value="ENSCPBP00000008926.1"/>
    <property type="gene ID" value="ENSCPBG00000006905.1"/>
</dbReference>
<evidence type="ECO:0000313" key="9">
    <source>
        <dbReference type="Ensembl" id="ENSCPBP00000008926.1"/>
    </source>
</evidence>
<reference evidence="9" key="2">
    <citation type="submission" date="2025-08" db="UniProtKB">
        <authorList>
            <consortium name="Ensembl"/>
        </authorList>
    </citation>
    <scope>IDENTIFICATION</scope>
</reference>
<proteinExistence type="inferred from homology"/>
<dbReference type="Pfam" id="PF08205">
    <property type="entry name" value="C2-set_2"/>
    <property type="match status" value="1"/>
</dbReference>
<dbReference type="GO" id="GO:0009897">
    <property type="term" value="C:external side of plasma membrane"/>
    <property type="evidence" value="ECO:0007669"/>
    <property type="project" value="TreeGrafter"/>
</dbReference>
<comment type="similarity">
    <text evidence="2">Belongs to the CD200R family.</text>
</comment>
<evidence type="ECO:0000256" key="5">
    <source>
        <dbReference type="ARBA" id="ARBA00023136"/>
    </source>
</evidence>
<reference evidence="9" key="1">
    <citation type="journal article" date="2015" name="Genome Biol. Evol.">
        <title>Physical Mapping and Refinement of the Painted Turtle Genome (Chrysemys picta) Inform Amniote Genome Evolution and Challenge Turtle-Bird Chromosomal Conservation.</title>
        <authorList>
            <person name="Badenhorst D."/>
            <person name="Hillier L.W."/>
            <person name="Literman R."/>
            <person name="Montiel E.E."/>
            <person name="Radhakrishnan S."/>
            <person name="Shen Y."/>
            <person name="Minx P."/>
            <person name="Janes D.E."/>
            <person name="Warren W.C."/>
            <person name="Edwards S.V."/>
            <person name="Valenzuela N."/>
        </authorList>
    </citation>
    <scope>NUCLEOTIDE SEQUENCE [LARGE SCALE GENOMIC DNA]</scope>
</reference>
<dbReference type="SMART" id="SM00409">
    <property type="entry name" value="IG"/>
    <property type="match status" value="2"/>
</dbReference>
<keyword evidence="7" id="KW-0675">Receptor</keyword>
<dbReference type="PANTHER" id="PTHR21462:SF2">
    <property type="entry name" value="CELL SURFACE GLYCOPROTEIN CD200 RECEPTOR 2"/>
    <property type="match status" value="1"/>
</dbReference>
<evidence type="ECO:0000256" key="8">
    <source>
        <dbReference type="ARBA" id="ARBA00023180"/>
    </source>
</evidence>
<dbReference type="Gene3D" id="2.60.40.10">
    <property type="entry name" value="Immunoglobulins"/>
    <property type="match status" value="2"/>
</dbReference>
<protein>
    <submittedName>
        <fullName evidence="9">Uncharacterized protein</fullName>
    </submittedName>
</protein>
<keyword evidence="8" id="KW-0325">Glycoprotein</keyword>
<keyword evidence="10" id="KW-1185">Reference proteome</keyword>
<name>A0A8C3H8L0_CHRPI</name>
<keyword evidence="6" id="KW-1015">Disulfide bond</keyword>
<dbReference type="InterPro" id="IPR013106">
    <property type="entry name" value="Ig_V-set"/>
</dbReference>
<dbReference type="AlphaFoldDB" id="A0A8C3H8L0"/>
<sequence length="306" mass="33141">MAQMWPILAEFLLFLIKVVQGPADSTASAVVGTKAVLRCPNTSVSSLILVIWKIRPKSESHCSLAYRADANKTDRTNCNERMTWESSPDHDPALQIHPVRLADEGNYTCEIATSDGTFCLVSALTVLVPPVVTLTHGSNGVVVCQASAGKPAAEISWAQGNGHSTENKTHHTNGTVTTLSSMPMINSTNAHVTCLVTHPAMNQTQTIELSSELSADMTLSPILRYFLICTSSCVAVAVVALILYRTLKCRASWLSGLADATTTRNNLRPGTVNTTNSSTVESIYQNYSVQNIHKNINSLKTQRQRV</sequence>
<dbReference type="Pfam" id="PF07686">
    <property type="entry name" value="V-set"/>
    <property type="match status" value="1"/>
</dbReference>
<dbReference type="InterPro" id="IPR040012">
    <property type="entry name" value="CD200R"/>
</dbReference>
<evidence type="ECO:0000313" key="10">
    <source>
        <dbReference type="Proteomes" id="UP000694380"/>
    </source>
</evidence>
<dbReference type="OrthoDB" id="8915654at2759"/>
<dbReference type="InterPro" id="IPR036179">
    <property type="entry name" value="Ig-like_dom_sf"/>
</dbReference>
<dbReference type="InterPro" id="IPR013783">
    <property type="entry name" value="Ig-like_fold"/>
</dbReference>
<evidence type="ECO:0000256" key="2">
    <source>
        <dbReference type="ARBA" id="ARBA00008215"/>
    </source>
</evidence>
<dbReference type="GO" id="GO:0038023">
    <property type="term" value="F:signaling receptor activity"/>
    <property type="evidence" value="ECO:0007669"/>
    <property type="project" value="InterPro"/>
</dbReference>
<keyword evidence="4" id="KW-1133">Transmembrane helix</keyword>
<dbReference type="GO" id="GO:0150077">
    <property type="term" value="P:regulation of neuroinflammatory response"/>
    <property type="evidence" value="ECO:0007669"/>
    <property type="project" value="InterPro"/>
</dbReference>
<accession>A0A8C3H8L0</accession>
<keyword evidence="5" id="KW-0472">Membrane</keyword>
<dbReference type="InterPro" id="IPR003599">
    <property type="entry name" value="Ig_sub"/>
</dbReference>
<organism evidence="9 10">
    <name type="scientific">Chrysemys picta bellii</name>
    <name type="common">Western painted turtle</name>
    <name type="synonym">Emys bellii</name>
    <dbReference type="NCBI Taxonomy" id="8478"/>
    <lineage>
        <taxon>Eukaryota</taxon>
        <taxon>Metazoa</taxon>
        <taxon>Chordata</taxon>
        <taxon>Craniata</taxon>
        <taxon>Vertebrata</taxon>
        <taxon>Euteleostomi</taxon>
        <taxon>Archelosauria</taxon>
        <taxon>Testudinata</taxon>
        <taxon>Testudines</taxon>
        <taxon>Cryptodira</taxon>
        <taxon>Durocryptodira</taxon>
        <taxon>Testudinoidea</taxon>
        <taxon>Emydidae</taxon>
        <taxon>Chrysemys</taxon>
    </lineage>
</organism>
<comment type="subcellular location">
    <subcellularLocation>
        <location evidence="1">Membrane</location>
        <topology evidence="1">Single-pass membrane protein</topology>
    </subcellularLocation>
</comment>
<dbReference type="SUPFAM" id="SSF48726">
    <property type="entry name" value="Immunoglobulin"/>
    <property type="match status" value="2"/>
</dbReference>
<keyword evidence="3" id="KW-0812">Transmembrane</keyword>
<dbReference type="Proteomes" id="UP000694380">
    <property type="component" value="Chromosome 1"/>
</dbReference>
<dbReference type="PANTHER" id="PTHR21462">
    <property type="entry name" value="CELL SURFACE GLYCOPROTEIN OX2 RECEPTOR PRECURSOR"/>
    <property type="match status" value="1"/>
</dbReference>
<evidence type="ECO:0000256" key="6">
    <source>
        <dbReference type="ARBA" id="ARBA00023157"/>
    </source>
</evidence>
<evidence type="ECO:0000256" key="4">
    <source>
        <dbReference type="ARBA" id="ARBA00022989"/>
    </source>
</evidence>
<dbReference type="InterPro" id="IPR013162">
    <property type="entry name" value="CD80_C2-set"/>
</dbReference>
<dbReference type="GeneTree" id="ENSGT00390000014496"/>
<evidence type="ECO:0000256" key="1">
    <source>
        <dbReference type="ARBA" id="ARBA00004167"/>
    </source>
</evidence>
<dbReference type="InterPro" id="IPR007110">
    <property type="entry name" value="Ig-like_dom"/>
</dbReference>
<dbReference type="OMA" id="TCKSPKP"/>
<reference evidence="9" key="3">
    <citation type="submission" date="2025-09" db="UniProtKB">
        <authorList>
            <consortium name="Ensembl"/>
        </authorList>
    </citation>
    <scope>IDENTIFICATION</scope>
</reference>
<evidence type="ECO:0000256" key="7">
    <source>
        <dbReference type="ARBA" id="ARBA00023170"/>
    </source>
</evidence>
<gene>
    <name evidence="9" type="primary">LOC101935878</name>
</gene>
<dbReference type="PROSITE" id="PS50835">
    <property type="entry name" value="IG_LIKE"/>
    <property type="match status" value="2"/>
</dbReference>
<evidence type="ECO:0000256" key="3">
    <source>
        <dbReference type="ARBA" id="ARBA00022692"/>
    </source>
</evidence>